<reference evidence="2" key="1">
    <citation type="submission" date="2022-11" db="EMBL/GenBank/DDBJ databases">
        <title>Centuries of genome instability and evolution in soft-shell clam transmissible cancer (bioRxiv).</title>
        <authorList>
            <person name="Hart S.F.M."/>
            <person name="Yonemitsu M.A."/>
            <person name="Giersch R.M."/>
            <person name="Beal B.F."/>
            <person name="Arriagada G."/>
            <person name="Davis B.W."/>
            <person name="Ostrander E.A."/>
            <person name="Goff S.P."/>
            <person name="Metzger M.J."/>
        </authorList>
    </citation>
    <scope>NUCLEOTIDE SEQUENCE</scope>
    <source>
        <strain evidence="2">MELC-2E11</strain>
        <tissue evidence="2">Siphon/mantle</tissue>
    </source>
</reference>
<feature type="compositionally biased region" description="Polar residues" evidence="1">
    <location>
        <begin position="89"/>
        <end position="126"/>
    </location>
</feature>
<keyword evidence="3" id="KW-1185">Reference proteome</keyword>
<dbReference type="EMBL" id="CP111017">
    <property type="protein sequence ID" value="WAR08882.1"/>
    <property type="molecule type" value="Genomic_DNA"/>
</dbReference>
<evidence type="ECO:0000313" key="3">
    <source>
        <dbReference type="Proteomes" id="UP001164746"/>
    </source>
</evidence>
<gene>
    <name evidence="2" type="ORF">MAR_018840</name>
</gene>
<proteinExistence type="predicted"/>
<feature type="region of interest" description="Disordered" evidence="1">
    <location>
        <begin position="1"/>
        <end position="136"/>
    </location>
</feature>
<feature type="non-terminal residue" evidence="2">
    <location>
        <position position="378"/>
    </location>
</feature>
<evidence type="ECO:0000256" key="1">
    <source>
        <dbReference type="SAM" id="MobiDB-lite"/>
    </source>
</evidence>
<organism evidence="2 3">
    <name type="scientific">Mya arenaria</name>
    <name type="common">Soft-shell clam</name>
    <dbReference type="NCBI Taxonomy" id="6604"/>
    <lineage>
        <taxon>Eukaryota</taxon>
        <taxon>Metazoa</taxon>
        <taxon>Spiralia</taxon>
        <taxon>Lophotrochozoa</taxon>
        <taxon>Mollusca</taxon>
        <taxon>Bivalvia</taxon>
        <taxon>Autobranchia</taxon>
        <taxon>Heteroconchia</taxon>
        <taxon>Euheterodonta</taxon>
        <taxon>Imparidentia</taxon>
        <taxon>Neoheterodontei</taxon>
        <taxon>Myida</taxon>
        <taxon>Myoidea</taxon>
        <taxon>Myidae</taxon>
        <taxon>Mya</taxon>
    </lineage>
</organism>
<evidence type="ECO:0000313" key="2">
    <source>
        <dbReference type="EMBL" id="WAR08882.1"/>
    </source>
</evidence>
<accession>A0ABY7EIX1</accession>
<feature type="compositionally biased region" description="Low complexity" evidence="1">
    <location>
        <begin position="68"/>
        <end position="88"/>
    </location>
</feature>
<name>A0ABY7EIX1_MYAAR</name>
<feature type="compositionally biased region" description="Basic and acidic residues" evidence="1">
    <location>
        <begin position="46"/>
        <end position="60"/>
    </location>
</feature>
<protein>
    <submittedName>
        <fullName evidence="2">Uncharacterized protein</fullName>
    </submittedName>
</protein>
<feature type="compositionally biased region" description="Basic and acidic residues" evidence="1">
    <location>
        <begin position="1"/>
        <end position="12"/>
    </location>
</feature>
<sequence>MKAKFSWRDVKKQQQNRQKGQGQEEVTHEGQRGSSTQEVHSFRSVIEQDKATSGSQHKDALAISVKTPKPAVKGSPVSSSPASLSWGLQRSNRNQVTTGSPTLKINPTKGVTSPQAWSSAGPTSPESPEKPWSGEIIQSPTSPICSFYDIIEEQAIQDLLIHYKAADSVEERITVEHLKMDDQDMYWSSLPGLSKKVKWPVKLIDWEDAVVPDEFEFEDEDDNESTPKDDFVHYKQTDIKLPDSDSAMKTSDVPPASTYPIPLQVSSEADDNIDIGNILPMDVGQLSSCEQDLDHALETFREQFPFIDSPANSESEDESEIEINIGKFLQSESEDSESDPDCKSDLAEEITSKGGSTIGEALETALDEKINPNAEEAL</sequence>
<feature type="compositionally biased region" description="Low complexity" evidence="1">
    <location>
        <begin position="13"/>
        <end position="23"/>
    </location>
</feature>
<dbReference type="Proteomes" id="UP001164746">
    <property type="component" value="Chromosome 6"/>
</dbReference>